<gene>
    <name evidence="3" type="ORF">F0U60_38510</name>
</gene>
<dbReference type="SUPFAM" id="SSF51261">
    <property type="entry name" value="Duplicated hybrid motif"/>
    <property type="match status" value="1"/>
</dbReference>
<dbReference type="PANTHER" id="PTHR21666:SF270">
    <property type="entry name" value="MUREIN HYDROLASE ACTIVATOR ENVC"/>
    <property type="match status" value="1"/>
</dbReference>
<reference evidence="3 4" key="1">
    <citation type="submission" date="2019-08" db="EMBL/GenBank/DDBJ databases">
        <title>Archangium and Cystobacter genomes.</title>
        <authorList>
            <person name="Chen I.-C.K."/>
            <person name="Wielgoss S."/>
        </authorList>
    </citation>
    <scope>NUCLEOTIDE SEQUENCE [LARGE SCALE GENOMIC DNA]</scope>
    <source>
        <strain evidence="3 4">Cbm 6</strain>
    </source>
</reference>
<feature type="chain" id="PRO_5046488108" evidence="1">
    <location>
        <begin position="27"/>
        <end position="403"/>
    </location>
</feature>
<keyword evidence="4" id="KW-1185">Reference proteome</keyword>
<keyword evidence="1" id="KW-0732">Signal</keyword>
<accession>A0ABY9X1U9</accession>
<dbReference type="Pfam" id="PF01551">
    <property type="entry name" value="Peptidase_M23"/>
    <property type="match status" value="1"/>
</dbReference>
<evidence type="ECO:0000313" key="3">
    <source>
        <dbReference type="EMBL" id="WNG49360.1"/>
    </source>
</evidence>
<evidence type="ECO:0000259" key="2">
    <source>
        <dbReference type="Pfam" id="PF01551"/>
    </source>
</evidence>
<protein>
    <submittedName>
        <fullName evidence="3">M23 family metallopeptidase</fullName>
    </submittedName>
</protein>
<evidence type="ECO:0000256" key="1">
    <source>
        <dbReference type="SAM" id="SignalP"/>
    </source>
</evidence>
<dbReference type="PANTHER" id="PTHR21666">
    <property type="entry name" value="PEPTIDASE-RELATED"/>
    <property type="match status" value="1"/>
</dbReference>
<name>A0ABY9X1U9_9BACT</name>
<dbReference type="InterPro" id="IPR050570">
    <property type="entry name" value="Cell_wall_metabolism_enzyme"/>
</dbReference>
<feature type="signal peptide" evidence="1">
    <location>
        <begin position="1"/>
        <end position="26"/>
    </location>
</feature>
<dbReference type="RefSeq" id="WP_395807167.1">
    <property type="nucleotide sequence ID" value="NZ_CP043494.1"/>
</dbReference>
<organism evidence="3 4">
    <name type="scientific">Archangium minus</name>
    <dbReference type="NCBI Taxonomy" id="83450"/>
    <lineage>
        <taxon>Bacteria</taxon>
        <taxon>Pseudomonadati</taxon>
        <taxon>Myxococcota</taxon>
        <taxon>Myxococcia</taxon>
        <taxon>Myxococcales</taxon>
        <taxon>Cystobacterineae</taxon>
        <taxon>Archangiaceae</taxon>
        <taxon>Archangium</taxon>
    </lineage>
</organism>
<evidence type="ECO:0000313" key="4">
    <source>
        <dbReference type="Proteomes" id="UP001611383"/>
    </source>
</evidence>
<sequence>MPTNLLYRCGLTSMLLAASTCISAEAATFAEPAEGCRMVGPSAAARPAVTRSAPVFPPPQLQIRTPFEPTAFPSAGRKYLIYEVHLQNFSDAAMKISGMEVLAVDAPGAKPIAAFEAQQLQSLLVPFGSEAASGEGDDGVRLAGGRAAVAFFCLAFEESSQVPHRLRHRIVLENAVLDSTDVEVAHTPLRVLAPPVSGAGWIAANGPSNTSHHRLGLFTTDGAARISRRYAIDWKRLKDDASFAGDARDVRSYHAYAQDVLAVAEGTVVSTVDGMPDNVPRTAAGFSTAVPVTMESAPGNRVVLDLGGGQFAYYAHLQAGSIAVKKGDRVRRGQRLGRIGNSGDSREPHLHFQLANAPHILGAEGLPHVIDRYQLRTESGTEERTRELPIRDMRVDFKEAKTR</sequence>
<dbReference type="Gene3D" id="2.70.70.10">
    <property type="entry name" value="Glucose Permease (Domain IIA)"/>
    <property type="match status" value="1"/>
</dbReference>
<feature type="domain" description="M23ase beta-sheet core" evidence="2">
    <location>
        <begin position="258"/>
        <end position="355"/>
    </location>
</feature>
<dbReference type="InterPro" id="IPR011055">
    <property type="entry name" value="Dup_hybrid_motif"/>
</dbReference>
<proteinExistence type="predicted"/>
<dbReference type="Proteomes" id="UP001611383">
    <property type="component" value="Chromosome"/>
</dbReference>
<dbReference type="InterPro" id="IPR016047">
    <property type="entry name" value="M23ase_b-sheet_dom"/>
</dbReference>
<dbReference type="CDD" id="cd12797">
    <property type="entry name" value="M23_peptidase"/>
    <property type="match status" value="1"/>
</dbReference>
<dbReference type="EMBL" id="CP043494">
    <property type="protein sequence ID" value="WNG49360.1"/>
    <property type="molecule type" value="Genomic_DNA"/>
</dbReference>